<accession>A0ABD2KF90</accession>
<reference evidence="2 3" key="1">
    <citation type="submission" date="2024-10" db="EMBL/GenBank/DDBJ databases">
        <authorList>
            <person name="Kim D."/>
        </authorList>
    </citation>
    <scope>NUCLEOTIDE SEQUENCE [LARGE SCALE GENOMIC DNA]</scope>
    <source>
        <strain evidence="2">BH-2024</strain>
    </source>
</reference>
<evidence type="ECO:0000313" key="2">
    <source>
        <dbReference type="EMBL" id="KAL3101598.1"/>
    </source>
</evidence>
<comment type="caution">
    <text evidence="2">The sequence shown here is derived from an EMBL/GenBank/DDBJ whole genome shotgun (WGS) entry which is preliminary data.</text>
</comment>
<gene>
    <name evidence="2" type="ORF">niasHT_023118</name>
</gene>
<keyword evidence="1" id="KW-1133">Transmembrane helix</keyword>
<evidence type="ECO:0000256" key="1">
    <source>
        <dbReference type="SAM" id="Phobius"/>
    </source>
</evidence>
<name>A0ABD2KF90_9BILA</name>
<feature type="transmembrane region" description="Helical" evidence="1">
    <location>
        <begin position="28"/>
        <end position="50"/>
    </location>
</feature>
<sequence length="176" mass="18795">MNKMLTKVWPKPATKALPTTVPLATKKAVCLAVLVVKIIMIIIIIIMALLVETVLVKGMNTMQLCTVPHLLASVLALLVVVAPAVVAVAVLVDTDNGNASAGAYNANDFRHNDNDGKNIVPNGIDYWNACVPACTPLSLKTCATTIVSSEDEQGEPVVCRCKWTACERCVPLVKDE</sequence>
<keyword evidence="3" id="KW-1185">Reference proteome</keyword>
<keyword evidence="1" id="KW-0812">Transmembrane</keyword>
<feature type="transmembrane region" description="Helical" evidence="1">
    <location>
        <begin position="70"/>
        <end position="92"/>
    </location>
</feature>
<dbReference type="AlphaFoldDB" id="A0ABD2KF90"/>
<protein>
    <submittedName>
        <fullName evidence="2">Uncharacterized protein</fullName>
    </submittedName>
</protein>
<proteinExistence type="predicted"/>
<evidence type="ECO:0000313" key="3">
    <source>
        <dbReference type="Proteomes" id="UP001620626"/>
    </source>
</evidence>
<dbReference type="Proteomes" id="UP001620626">
    <property type="component" value="Unassembled WGS sequence"/>
</dbReference>
<keyword evidence="1" id="KW-0472">Membrane</keyword>
<organism evidence="2 3">
    <name type="scientific">Heterodera trifolii</name>
    <dbReference type="NCBI Taxonomy" id="157864"/>
    <lineage>
        <taxon>Eukaryota</taxon>
        <taxon>Metazoa</taxon>
        <taxon>Ecdysozoa</taxon>
        <taxon>Nematoda</taxon>
        <taxon>Chromadorea</taxon>
        <taxon>Rhabditida</taxon>
        <taxon>Tylenchina</taxon>
        <taxon>Tylenchomorpha</taxon>
        <taxon>Tylenchoidea</taxon>
        <taxon>Heteroderidae</taxon>
        <taxon>Heteroderinae</taxon>
        <taxon>Heterodera</taxon>
    </lineage>
</organism>
<dbReference type="EMBL" id="JBICBT010000775">
    <property type="protein sequence ID" value="KAL3101598.1"/>
    <property type="molecule type" value="Genomic_DNA"/>
</dbReference>